<protein>
    <submittedName>
        <fullName evidence="1">Uncharacterized protein</fullName>
    </submittedName>
</protein>
<dbReference type="Proteomes" id="UP000193642">
    <property type="component" value="Unassembled WGS sequence"/>
</dbReference>
<gene>
    <name evidence="1" type="ORF">BCR33DRAFT_796434</name>
</gene>
<dbReference type="OrthoDB" id="2637691at2759"/>
<reference evidence="1 2" key="1">
    <citation type="submission" date="2016-07" db="EMBL/GenBank/DDBJ databases">
        <title>Pervasive Adenine N6-methylation of Active Genes in Fungi.</title>
        <authorList>
            <consortium name="DOE Joint Genome Institute"/>
            <person name="Mondo S.J."/>
            <person name="Dannebaum R.O."/>
            <person name="Kuo R.C."/>
            <person name="Labutti K."/>
            <person name="Haridas S."/>
            <person name="Kuo A."/>
            <person name="Salamov A."/>
            <person name="Ahrendt S.R."/>
            <person name="Lipzen A."/>
            <person name="Sullivan W."/>
            <person name="Andreopoulos W.B."/>
            <person name="Clum A."/>
            <person name="Lindquist E."/>
            <person name="Daum C."/>
            <person name="Ramamoorthy G.K."/>
            <person name="Gryganskyi A."/>
            <person name="Culley D."/>
            <person name="Magnuson J.K."/>
            <person name="James T.Y."/>
            <person name="O'Malley M.A."/>
            <person name="Stajich J.E."/>
            <person name="Spatafora J.W."/>
            <person name="Visel A."/>
            <person name="Grigoriev I.V."/>
        </authorList>
    </citation>
    <scope>NUCLEOTIDE SEQUENCE [LARGE SCALE GENOMIC DNA]</scope>
    <source>
        <strain evidence="1 2">JEL800</strain>
    </source>
</reference>
<keyword evidence="2" id="KW-1185">Reference proteome</keyword>
<organism evidence="1 2">
    <name type="scientific">Rhizoclosmatium globosum</name>
    <dbReference type="NCBI Taxonomy" id="329046"/>
    <lineage>
        <taxon>Eukaryota</taxon>
        <taxon>Fungi</taxon>
        <taxon>Fungi incertae sedis</taxon>
        <taxon>Chytridiomycota</taxon>
        <taxon>Chytridiomycota incertae sedis</taxon>
        <taxon>Chytridiomycetes</taxon>
        <taxon>Chytridiales</taxon>
        <taxon>Chytriomycetaceae</taxon>
        <taxon>Rhizoclosmatium</taxon>
    </lineage>
</organism>
<name>A0A1Y2ANN6_9FUNG</name>
<evidence type="ECO:0000313" key="1">
    <source>
        <dbReference type="EMBL" id="ORY23565.1"/>
    </source>
</evidence>
<dbReference type="EMBL" id="MCGO01000159">
    <property type="protein sequence ID" value="ORY23565.1"/>
    <property type="molecule type" value="Genomic_DNA"/>
</dbReference>
<sequence length="311" mass="34852">MQRSIIKTTTTVKRGETTLVTTIIKTTVEPSAVAVHRKHLDDKRKEFVYYHVTYLRDTEFFRTSPVLEPFKHYLDTNHTLTSEQIEAAFTKLIPVTSYEDYEVFQNRILAKGPEAQTEDILFSGKAHYFLNSSATSGGKSKLFAICADHEVEKLAGTIQLLKYQCTLFEINSLAARYIESFPVCAAATIINRLARKANGLHTDADIALVLHCRAYCRGSKAQTPRHTRMTLIADHVSYLRDTVFLKTSPVLSAFSRFLATNTNNTIDELEAAFTSLVPVTEYSDYAEMQARIVAGDLKTPNLLCPGIPTLS</sequence>
<accession>A0A1Y2ANN6</accession>
<comment type="caution">
    <text evidence="1">The sequence shown here is derived from an EMBL/GenBank/DDBJ whole genome shotgun (WGS) entry which is preliminary data.</text>
</comment>
<proteinExistence type="predicted"/>
<evidence type="ECO:0000313" key="2">
    <source>
        <dbReference type="Proteomes" id="UP000193642"/>
    </source>
</evidence>
<dbReference type="Pfam" id="PF03321">
    <property type="entry name" value="GH3"/>
    <property type="match status" value="1"/>
</dbReference>
<dbReference type="AlphaFoldDB" id="A0A1Y2ANN6"/>